<protein>
    <recommendedName>
        <fullName evidence="4">tripeptidyl-peptidase II</fullName>
        <ecNumber evidence="4">3.4.14.10</ecNumber>
    </recommendedName>
</protein>
<keyword evidence="14" id="KW-0325">Glycoprotein</keyword>
<evidence type="ECO:0000256" key="16">
    <source>
        <dbReference type="SAM" id="SignalP"/>
    </source>
</evidence>
<feature type="binding site" evidence="15">
    <location>
        <position position="571"/>
    </location>
    <ligand>
        <name>Ca(2+)</name>
        <dbReference type="ChEBI" id="CHEBI:29108"/>
    </ligand>
</feature>
<feature type="signal peptide" evidence="16">
    <location>
        <begin position="1"/>
        <end position="19"/>
    </location>
</feature>
<dbReference type="AlphaFoldDB" id="A0A364MY72"/>
<dbReference type="GO" id="GO:0006508">
    <property type="term" value="P:proteolysis"/>
    <property type="evidence" value="ECO:0007669"/>
    <property type="project" value="UniProtKB-KW"/>
</dbReference>
<evidence type="ECO:0000256" key="9">
    <source>
        <dbReference type="ARBA" id="ARBA00022801"/>
    </source>
</evidence>
<feature type="binding site" evidence="15">
    <location>
        <position position="592"/>
    </location>
    <ligand>
        <name>Ca(2+)</name>
        <dbReference type="ChEBI" id="CHEBI:29108"/>
    </ligand>
</feature>
<keyword evidence="13" id="KW-0865">Zymogen</keyword>
<dbReference type="GO" id="GO:0005576">
    <property type="term" value="C:extracellular region"/>
    <property type="evidence" value="ECO:0007669"/>
    <property type="project" value="UniProtKB-SubCell"/>
</dbReference>
<keyword evidence="12" id="KW-0843">Virulence</keyword>
<dbReference type="GO" id="GO:0004252">
    <property type="term" value="F:serine-type endopeptidase activity"/>
    <property type="evidence" value="ECO:0007669"/>
    <property type="project" value="UniProtKB-UniRule"/>
</dbReference>
<evidence type="ECO:0000256" key="5">
    <source>
        <dbReference type="ARBA" id="ARBA00022525"/>
    </source>
</evidence>
<dbReference type="SMART" id="SM00944">
    <property type="entry name" value="Pro-kuma_activ"/>
    <property type="match status" value="1"/>
</dbReference>
<dbReference type="GO" id="GO:0046872">
    <property type="term" value="F:metal ion binding"/>
    <property type="evidence" value="ECO:0007669"/>
    <property type="project" value="UniProtKB-UniRule"/>
</dbReference>
<evidence type="ECO:0000313" key="18">
    <source>
        <dbReference type="EMBL" id="RAR06829.1"/>
    </source>
</evidence>
<comment type="function">
    <text evidence="2">Secreted tripeptidyl-peptidase which degrades proteins at acidic pHs and is involved in virulence.</text>
</comment>
<feature type="domain" description="Peptidase S53" evidence="17">
    <location>
        <begin position="217"/>
        <end position="612"/>
    </location>
</feature>
<comment type="subcellular location">
    <subcellularLocation>
        <location evidence="3">Secreted</location>
        <location evidence="3">Extracellular space</location>
    </subcellularLocation>
</comment>
<feature type="binding site" evidence="15">
    <location>
        <position position="572"/>
    </location>
    <ligand>
        <name>Ca(2+)</name>
        <dbReference type="ChEBI" id="CHEBI:29108"/>
    </ligand>
</feature>
<feature type="active site" description="Charge relay system" evidence="15">
    <location>
        <position position="529"/>
    </location>
</feature>
<evidence type="ECO:0000256" key="8">
    <source>
        <dbReference type="ARBA" id="ARBA00022729"/>
    </source>
</evidence>
<feature type="chain" id="PRO_5017024398" description="tripeptidyl-peptidase II" evidence="16">
    <location>
        <begin position="20"/>
        <end position="615"/>
    </location>
</feature>
<evidence type="ECO:0000256" key="1">
    <source>
        <dbReference type="ARBA" id="ARBA00001910"/>
    </source>
</evidence>
<dbReference type="FunFam" id="3.40.50.200:FF:000015">
    <property type="entry name" value="Tripeptidyl peptidase A"/>
    <property type="match status" value="1"/>
</dbReference>
<evidence type="ECO:0000256" key="12">
    <source>
        <dbReference type="ARBA" id="ARBA00023026"/>
    </source>
</evidence>
<evidence type="ECO:0000256" key="14">
    <source>
        <dbReference type="ARBA" id="ARBA00023180"/>
    </source>
</evidence>
<dbReference type="InterPro" id="IPR050819">
    <property type="entry name" value="Tripeptidyl-peptidase_I"/>
</dbReference>
<comment type="caution">
    <text evidence="18">The sequence shown here is derived from an EMBL/GenBank/DDBJ whole genome shotgun (WGS) entry which is preliminary data.</text>
</comment>
<keyword evidence="5" id="KW-0964">Secreted</keyword>
<sequence>MQILASVVLVAVAAREALASPIQARSPYVVKETHFVPREWTKLDRAHGGKTIQLQIGLKQGRFDELDRHLHEVSDPDHVRYGHHLSADEVDDLVKPSSETHDLVHEWLRESGINTDDLGYSSAKDWVIVRLPIEMVESLLDTEYHNYKHKDGSVVARTTAWSLPRHLHDHIDTVQPTTSFFRGAANAATFIDEAAEVPASYHTPSNSSISAVCNVTSVTPECFQTLYKTKWYHTKASRKNSIGFTNYLGEIPIRPDTKMFLEKYRPEAVSQAYAFKQISIDDGPVQDGPLTYNQSTVEGISREANLDVQAISGISWKTPITSYSTGGQPPFVPDISTPTNTNEPYLAWVNWLLTQRSIPRIISTSYGEPEQTIPPSYAARVCRQFAQVGARGTTLFFSSGDRGLGGTDTCYTNDGANKYQFQPAFPASCPYVTTVGATMNFEPEESAYRAARNTSAGFRDLYSSGSGFSNYFPRPWYQDGAVPAYVDSLGDLYEGLYNKSGRGYPDLAAQGLYFAYFWNGTEGTISGTSASCPLTAGIFALVNDALLASGKPALGFLNPWLYKKGYKGLTDITKGFSHGCNVQGFPVTEGWDPITGFGTPDFPKLVKLAGAHGHY</sequence>
<dbReference type="Pfam" id="PF00082">
    <property type="entry name" value="Peptidase_S8"/>
    <property type="match status" value="1"/>
</dbReference>
<feature type="binding site" evidence="15">
    <location>
        <position position="590"/>
    </location>
    <ligand>
        <name>Ca(2+)</name>
        <dbReference type="ChEBI" id="CHEBI:29108"/>
    </ligand>
</feature>
<evidence type="ECO:0000256" key="13">
    <source>
        <dbReference type="ARBA" id="ARBA00023145"/>
    </source>
</evidence>
<proteinExistence type="predicted"/>
<evidence type="ECO:0000256" key="3">
    <source>
        <dbReference type="ARBA" id="ARBA00004239"/>
    </source>
</evidence>
<keyword evidence="10 15" id="KW-0720">Serine protease</keyword>
<dbReference type="SUPFAM" id="SSF52743">
    <property type="entry name" value="Subtilisin-like"/>
    <property type="match status" value="1"/>
</dbReference>
<comment type="cofactor">
    <cofactor evidence="15">
        <name>Ca(2+)</name>
        <dbReference type="ChEBI" id="CHEBI:29108"/>
    </cofactor>
    <text evidence="15">Binds 1 Ca(2+) ion per subunit.</text>
</comment>
<reference evidence="19" key="1">
    <citation type="submission" date="2018-05" db="EMBL/GenBank/DDBJ databases">
        <title>Draft genome sequence of Stemphylium lycopersici strain CIDEFI 213.</title>
        <authorList>
            <person name="Medina R."/>
            <person name="Franco M.E.E."/>
            <person name="Lucentini C.G."/>
            <person name="Saparrat M.C.N."/>
            <person name="Balatti P.A."/>
        </authorList>
    </citation>
    <scope>NUCLEOTIDE SEQUENCE [LARGE SCALE GENOMIC DNA]</scope>
    <source>
        <strain evidence="19">CIDEFI 213</strain>
    </source>
</reference>
<dbReference type="InterPro" id="IPR030400">
    <property type="entry name" value="Sedolisin_dom"/>
</dbReference>
<keyword evidence="8 16" id="KW-0732">Signal</keyword>
<keyword evidence="19" id="KW-1185">Reference proteome</keyword>
<dbReference type="Proteomes" id="UP000249619">
    <property type="component" value="Unassembled WGS sequence"/>
</dbReference>
<dbReference type="PROSITE" id="PS00138">
    <property type="entry name" value="SUBTILASE_SER"/>
    <property type="match status" value="1"/>
</dbReference>
<dbReference type="GO" id="GO:0008240">
    <property type="term" value="F:tripeptidyl-peptidase activity"/>
    <property type="evidence" value="ECO:0007669"/>
    <property type="project" value="UniProtKB-EC"/>
</dbReference>
<evidence type="ECO:0000256" key="11">
    <source>
        <dbReference type="ARBA" id="ARBA00022837"/>
    </source>
</evidence>
<keyword evidence="6 15" id="KW-0645">Protease</keyword>
<dbReference type="EMBL" id="QGDH01000109">
    <property type="protein sequence ID" value="RAR06829.1"/>
    <property type="molecule type" value="Genomic_DNA"/>
</dbReference>
<evidence type="ECO:0000256" key="10">
    <source>
        <dbReference type="ARBA" id="ARBA00022825"/>
    </source>
</evidence>
<dbReference type="InterPro" id="IPR000209">
    <property type="entry name" value="Peptidase_S8/S53_dom"/>
</dbReference>
<gene>
    <name evidence="18" type="ORF">DDE83_006769</name>
</gene>
<evidence type="ECO:0000313" key="19">
    <source>
        <dbReference type="Proteomes" id="UP000249619"/>
    </source>
</evidence>
<dbReference type="CDD" id="cd04056">
    <property type="entry name" value="Peptidases_S53"/>
    <property type="match status" value="1"/>
</dbReference>
<evidence type="ECO:0000256" key="2">
    <source>
        <dbReference type="ARBA" id="ARBA00002451"/>
    </source>
</evidence>
<dbReference type="Pfam" id="PF09286">
    <property type="entry name" value="Pro-kuma_activ"/>
    <property type="match status" value="1"/>
</dbReference>
<evidence type="ECO:0000256" key="4">
    <source>
        <dbReference type="ARBA" id="ARBA00012462"/>
    </source>
</evidence>
<accession>A0A364MY72</accession>
<keyword evidence="11 15" id="KW-0106">Calcium</keyword>
<keyword evidence="7 15" id="KW-0479">Metal-binding</keyword>
<dbReference type="EC" id="3.4.14.10" evidence="4"/>
<evidence type="ECO:0000256" key="15">
    <source>
        <dbReference type="PROSITE-ProRule" id="PRU01032"/>
    </source>
</evidence>
<dbReference type="Gene3D" id="3.40.50.200">
    <property type="entry name" value="Peptidase S8/S53 domain"/>
    <property type="match status" value="1"/>
</dbReference>
<dbReference type="PANTHER" id="PTHR14218:SF39">
    <property type="entry name" value="PEPTIDASE S53 DOMAIN-CONTAINING PROTEIN"/>
    <property type="match status" value="1"/>
</dbReference>
<evidence type="ECO:0000256" key="6">
    <source>
        <dbReference type="ARBA" id="ARBA00022670"/>
    </source>
</evidence>
<feature type="active site" description="Charge relay system" evidence="15">
    <location>
        <position position="307"/>
    </location>
</feature>
<dbReference type="CDD" id="cd11377">
    <property type="entry name" value="Pro-peptidase_S53"/>
    <property type="match status" value="1"/>
</dbReference>
<dbReference type="SUPFAM" id="SSF54897">
    <property type="entry name" value="Protease propeptides/inhibitors"/>
    <property type="match status" value="1"/>
</dbReference>
<keyword evidence="9 15" id="KW-0378">Hydrolase</keyword>
<feature type="active site" description="Charge relay system" evidence="15">
    <location>
        <position position="303"/>
    </location>
</feature>
<dbReference type="PANTHER" id="PTHR14218">
    <property type="entry name" value="PROTEASE S8 TRIPEPTIDYL PEPTIDASE I CLN2"/>
    <property type="match status" value="1"/>
</dbReference>
<dbReference type="PROSITE" id="PS51695">
    <property type="entry name" value="SEDOLISIN"/>
    <property type="match status" value="1"/>
</dbReference>
<evidence type="ECO:0000259" key="17">
    <source>
        <dbReference type="PROSITE" id="PS51695"/>
    </source>
</evidence>
<dbReference type="InterPro" id="IPR015366">
    <property type="entry name" value="S53_propep"/>
</dbReference>
<organism evidence="18 19">
    <name type="scientific">Stemphylium lycopersici</name>
    <name type="common">Tomato gray leaf spot disease fungus</name>
    <name type="synonym">Thyrospora lycopersici</name>
    <dbReference type="NCBI Taxonomy" id="183478"/>
    <lineage>
        <taxon>Eukaryota</taxon>
        <taxon>Fungi</taxon>
        <taxon>Dikarya</taxon>
        <taxon>Ascomycota</taxon>
        <taxon>Pezizomycotina</taxon>
        <taxon>Dothideomycetes</taxon>
        <taxon>Pleosporomycetidae</taxon>
        <taxon>Pleosporales</taxon>
        <taxon>Pleosporineae</taxon>
        <taxon>Pleosporaceae</taxon>
        <taxon>Stemphylium</taxon>
    </lineage>
</organism>
<dbReference type="InterPro" id="IPR023828">
    <property type="entry name" value="Peptidase_S8_Ser-AS"/>
</dbReference>
<comment type="catalytic activity">
    <reaction evidence="1">
        <text>Release of an N-terminal tripeptide from a polypeptide.</text>
        <dbReference type="EC" id="3.4.14.10"/>
    </reaction>
</comment>
<name>A0A364MY72_STELY</name>
<evidence type="ECO:0000256" key="7">
    <source>
        <dbReference type="ARBA" id="ARBA00022723"/>
    </source>
</evidence>
<dbReference type="InterPro" id="IPR036852">
    <property type="entry name" value="Peptidase_S8/S53_dom_sf"/>
</dbReference>
<dbReference type="STRING" id="183478.A0A364MY72"/>